<name>A0ACC1CSR1_9NEOP</name>
<dbReference type="EMBL" id="CM034403">
    <property type="protein sequence ID" value="KAJ0174444.1"/>
    <property type="molecule type" value="Genomic_DNA"/>
</dbReference>
<keyword evidence="2" id="KW-1185">Reference proteome</keyword>
<reference evidence="1 2" key="1">
    <citation type="journal article" date="2021" name="Front. Genet.">
        <title>Chromosome-Level Genome Assembly Reveals Significant Gene Expansion in the Toll and IMD Signaling Pathways of Dendrolimus kikuchii.</title>
        <authorList>
            <person name="Zhou J."/>
            <person name="Wu P."/>
            <person name="Xiong Z."/>
            <person name="Liu N."/>
            <person name="Zhao N."/>
            <person name="Ji M."/>
            <person name="Qiu Y."/>
            <person name="Yang B."/>
        </authorList>
    </citation>
    <scope>NUCLEOTIDE SEQUENCE [LARGE SCALE GENOMIC DNA]</scope>
    <source>
        <strain evidence="1">Ann1</strain>
    </source>
</reference>
<evidence type="ECO:0000313" key="2">
    <source>
        <dbReference type="Proteomes" id="UP000824533"/>
    </source>
</evidence>
<comment type="caution">
    <text evidence="1">The sequence shown here is derived from an EMBL/GenBank/DDBJ whole genome shotgun (WGS) entry which is preliminary data.</text>
</comment>
<organism evidence="1 2">
    <name type="scientific">Dendrolimus kikuchii</name>
    <dbReference type="NCBI Taxonomy" id="765133"/>
    <lineage>
        <taxon>Eukaryota</taxon>
        <taxon>Metazoa</taxon>
        <taxon>Ecdysozoa</taxon>
        <taxon>Arthropoda</taxon>
        <taxon>Hexapoda</taxon>
        <taxon>Insecta</taxon>
        <taxon>Pterygota</taxon>
        <taxon>Neoptera</taxon>
        <taxon>Endopterygota</taxon>
        <taxon>Lepidoptera</taxon>
        <taxon>Glossata</taxon>
        <taxon>Ditrysia</taxon>
        <taxon>Bombycoidea</taxon>
        <taxon>Lasiocampidae</taxon>
        <taxon>Dendrolimus</taxon>
    </lineage>
</organism>
<evidence type="ECO:0000313" key="1">
    <source>
        <dbReference type="EMBL" id="KAJ0174444.1"/>
    </source>
</evidence>
<proteinExistence type="predicted"/>
<sequence>MPYKQTDDLEDVHVPRYVKVFLGGIAGMMATTLVQPFDVVKVRMQVYEKPITTIRMGTQIVKCEGFKALYAGLTAGLLRQATYTTTRLSCYNWLYAEFKRKHAKDPELRHTIIIGIYAGLAGAFVGNPAEVLLVRLMADGPKKPCDPNYAGKQYKGIIDAICKVIKEEGVSGLWRGGSLTLIRSIFVSTAQIGTYSKVRQAFREQNIGKGIQMHFYTSVITSFLVAVVSLPVDVVKTLYQVKRELKRTQSQIIRDLIKDNGIGHFWQGFLPYFLRLTFHTFVTFYLLEKMNKHCRNYLQQQKNIQERKR</sequence>
<protein>
    <submittedName>
        <fullName evidence="1">Uncharacterized protein</fullName>
    </submittedName>
</protein>
<dbReference type="Proteomes" id="UP000824533">
    <property type="component" value="Linkage Group LG17"/>
</dbReference>
<gene>
    <name evidence="1" type="ORF">K1T71_009552</name>
</gene>
<accession>A0ACC1CSR1</accession>